<evidence type="ECO:0000256" key="4">
    <source>
        <dbReference type="ARBA" id="ARBA00023098"/>
    </source>
</evidence>
<organism evidence="6 7">
    <name type="scientific">Clostridium weizhouense</name>
    <dbReference type="NCBI Taxonomy" id="2859781"/>
    <lineage>
        <taxon>Bacteria</taxon>
        <taxon>Bacillati</taxon>
        <taxon>Bacillota</taxon>
        <taxon>Clostridia</taxon>
        <taxon>Eubacteriales</taxon>
        <taxon>Clostridiaceae</taxon>
        <taxon>Clostridium</taxon>
    </lineage>
</organism>
<keyword evidence="1" id="KW-0444">Lipid biosynthesis</keyword>
<evidence type="ECO:0000256" key="2">
    <source>
        <dbReference type="ARBA" id="ARBA00022556"/>
    </source>
</evidence>
<dbReference type="CDD" id="cd03352">
    <property type="entry name" value="LbH_LpxD"/>
    <property type="match status" value="1"/>
</dbReference>
<keyword evidence="2" id="KW-0441">Lipid A biosynthesis</keyword>
<dbReference type="Proteomes" id="UP001519921">
    <property type="component" value="Unassembled WGS sequence"/>
</dbReference>
<reference evidence="6 7" key="1">
    <citation type="submission" date="2021-07" db="EMBL/GenBank/DDBJ databases">
        <title>Clostridium weizhouense sp. nov., an anaerobic bacterium isolated from activated sludge of Petroleum wastewater.</title>
        <authorList>
            <person name="Li Q."/>
        </authorList>
    </citation>
    <scope>NUCLEOTIDE SEQUENCE [LARGE SCALE GENOMIC DNA]</scope>
    <source>
        <strain evidence="6 7">YB-6</strain>
    </source>
</reference>
<dbReference type="EMBL" id="JAHXPT010000001">
    <property type="protein sequence ID" value="MBW6408568.1"/>
    <property type="molecule type" value="Genomic_DNA"/>
</dbReference>
<evidence type="ECO:0000256" key="5">
    <source>
        <dbReference type="ARBA" id="ARBA00023315"/>
    </source>
</evidence>
<dbReference type="Gene3D" id="2.160.10.10">
    <property type="entry name" value="Hexapeptide repeat proteins"/>
    <property type="match status" value="1"/>
</dbReference>
<gene>
    <name evidence="6" type="ORF">KYD98_00515</name>
</gene>
<keyword evidence="3" id="KW-0808">Transferase</keyword>
<keyword evidence="5" id="KW-0012">Acyltransferase</keyword>
<dbReference type="InterPro" id="IPR007691">
    <property type="entry name" value="LpxD"/>
</dbReference>
<dbReference type="InterPro" id="IPR011004">
    <property type="entry name" value="Trimer_LpxA-like_sf"/>
</dbReference>
<dbReference type="SUPFAM" id="SSF51161">
    <property type="entry name" value="Trimeric LpxA-like enzymes"/>
    <property type="match status" value="1"/>
</dbReference>
<evidence type="ECO:0008006" key="8">
    <source>
        <dbReference type="Google" id="ProtNLM"/>
    </source>
</evidence>
<dbReference type="RefSeq" id="WP_219777631.1">
    <property type="nucleotide sequence ID" value="NZ_JAHXPT010000001.1"/>
</dbReference>
<evidence type="ECO:0000313" key="7">
    <source>
        <dbReference type="Proteomes" id="UP001519921"/>
    </source>
</evidence>
<accession>A0ABS7AKE5</accession>
<comment type="caution">
    <text evidence="6">The sequence shown here is derived from an EMBL/GenBank/DDBJ whole genome shotgun (WGS) entry which is preliminary data.</text>
</comment>
<evidence type="ECO:0000256" key="3">
    <source>
        <dbReference type="ARBA" id="ARBA00022679"/>
    </source>
</evidence>
<evidence type="ECO:0000313" key="6">
    <source>
        <dbReference type="EMBL" id="MBW6408568.1"/>
    </source>
</evidence>
<evidence type="ECO:0000256" key="1">
    <source>
        <dbReference type="ARBA" id="ARBA00022516"/>
    </source>
</evidence>
<dbReference type="PANTHER" id="PTHR43378:SF2">
    <property type="entry name" value="UDP-3-O-ACYLGLUCOSAMINE N-ACYLTRANSFERASE 1, MITOCHONDRIAL-RELATED"/>
    <property type="match status" value="1"/>
</dbReference>
<dbReference type="Pfam" id="PF00132">
    <property type="entry name" value="Hexapep"/>
    <property type="match status" value="1"/>
</dbReference>
<sequence>MERKFNFESSLLKRIEKYNDYIFYNTVIYSVSAISNPKNNTLIFANALKHEDIENLKKVKNSIIILNKQYNNINFEENYILYVDRPRKEYAKILKFILDNNKEEDNNYIFKSGYYIGKNVLIGENTIIEPFVFIDSNSVIGKNCIIKSGAKIRKNVIIGNNCIIKENCVIGSDGFGVERDFDGITYKIPHLGGVIIGDSVEVGALACIAQGTIEPTVIENYVKVDDCVFIAHNVKIKKGTFIIANSQVSGSVEIGENCWVSPNACIKNGIKIGNNSLIGIGSVVINDIKENNVVIGNPARFLKNIK</sequence>
<protein>
    <recommendedName>
        <fullName evidence="8">UDP-3-O-(3-hydroxymyristoyl) glucosamine N-acyltransferase</fullName>
    </recommendedName>
</protein>
<dbReference type="InterPro" id="IPR001451">
    <property type="entry name" value="Hexapep"/>
</dbReference>
<keyword evidence="4" id="KW-0443">Lipid metabolism</keyword>
<name>A0ABS7AKE5_9CLOT</name>
<proteinExistence type="predicted"/>
<dbReference type="PANTHER" id="PTHR43378">
    <property type="entry name" value="UDP-3-O-ACYLGLUCOSAMINE N-ACYLTRANSFERASE"/>
    <property type="match status" value="1"/>
</dbReference>
<keyword evidence="7" id="KW-1185">Reference proteome</keyword>